<dbReference type="InterPro" id="IPR017927">
    <property type="entry name" value="FAD-bd_FR_type"/>
</dbReference>
<dbReference type="Gene3D" id="3.40.50.80">
    <property type="entry name" value="Nucleotide-binding domain of ferredoxin-NADP reductase (FNR) module"/>
    <property type="match status" value="1"/>
</dbReference>
<evidence type="ECO:0000256" key="2">
    <source>
        <dbReference type="ARBA" id="ARBA00001974"/>
    </source>
</evidence>
<evidence type="ECO:0000256" key="4">
    <source>
        <dbReference type="ARBA" id="ARBA00022643"/>
    </source>
</evidence>
<reference evidence="15 16" key="1">
    <citation type="submission" date="2021-04" db="EMBL/GenBank/DDBJ databases">
        <authorList>
            <person name="Bliznina A."/>
        </authorList>
    </citation>
    <scope>NUCLEOTIDE SEQUENCE [LARGE SCALE GENOMIC DNA]</scope>
</reference>
<dbReference type="SUPFAM" id="SSF52218">
    <property type="entry name" value="Flavoproteins"/>
    <property type="match status" value="1"/>
</dbReference>
<dbReference type="Gene3D" id="2.40.30.10">
    <property type="entry name" value="Translation factors"/>
    <property type="match status" value="1"/>
</dbReference>
<dbReference type="Proteomes" id="UP001158576">
    <property type="component" value="Chromosome XSR"/>
</dbReference>
<comment type="cofactor">
    <cofactor evidence="2">
        <name>FAD</name>
        <dbReference type="ChEBI" id="CHEBI:57692"/>
    </cofactor>
</comment>
<dbReference type="Pfam" id="PF00175">
    <property type="entry name" value="NAD_binding_1"/>
    <property type="match status" value="1"/>
</dbReference>
<dbReference type="InterPro" id="IPR023208">
    <property type="entry name" value="P450R"/>
</dbReference>
<keyword evidence="11" id="KW-0472">Membrane</keyword>
<dbReference type="InterPro" id="IPR029039">
    <property type="entry name" value="Flavoprotein-like_sf"/>
</dbReference>
<dbReference type="Gene3D" id="1.20.990.10">
    <property type="entry name" value="NADPH-cytochrome p450 Reductase, Chain A, domain 3"/>
    <property type="match status" value="1"/>
</dbReference>
<evidence type="ECO:0000256" key="8">
    <source>
        <dbReference type="ARBA" id="ARBA00022857"/>
    </source>
</evidence>
<dbReference type="Pfam" id="PF00258">
    <property type="entry name" value="Flavodoxin_1"/>
    <property type="match status" value="1"/>
</dbReference>
<dbReference type="InterPro" id="IPR039261">
    <property type="entry name" value="FNR_nucleotide-bd"/>
</dbReference>
<dbReference type="EC" id="1.6.2.4" evidence="12"/>
<evidence type="ECO:0000256" key="12">
    <source>
        <dbReference type="ARBA" id="ARBA00023797"/>
    </source>
</evidence>
<dbReference type="EMBL" id="OU015569">
    <property type="protein sequence ID" value="CAG5100438.1"/>
    <property type="molecule type" value="Genomic_DNA"/>
</dbReference>
<keyword evidence="4" id="KW-0288">FMN</keyword>
<dbReference type="Pfam" id="PF00667">
    <property type="entry name" value="FAD_binding_1"/>
    <property type="match status" value="1"/>
</dbReference>
<sequence>MSLEGMIENVNSIYCAAISLVVAAALWKIYSKDSQNDNKFKIKPMTPMAQKEKEDDLGGDDIISKMKAKGRNILVLYGSQTGTAEDFSAGLAREAHRYEKMKAMVVDPEEIEYEDLSRLNEIPNSVLVFLVATYGEGDPTDNTQTIYDWLQDEEHEETLLRARSSRSLDWATRRERIVDLGLGDDDANIEEDFNAWKEQFWLSVCRTFEVNRKETDGTIRQYKLNPDFNKNRIFTGEVVRFNSHKNQRPPYDSKNPYYAKVAVNKELHKGGDRSCMHIEVDISDAKIRYEAGDHIAVYASNNPVDVDKLCKLLGVDGEETFSLENVDEDSSKKYPFPCPTTYRTALTHYVDIHGQPRANLLAELVQYTPPQSESRLMLEKLCGIHGQDPAEAKKLYQEWVLDQRRTIHHILEDLTEVKIAADHLLELLPRLQPRYYSIASSPKHDSTRVAICAILVQYKASKERINTGVATGFMKNKVPTEGADLPPPTLPVFIRRSQFKLPFRTTTPIIMIGPGTGFAPFRGFLQHRQWQRLSDKREVGQTVLFTGCRNREVDYIYSEELESFEKDGTIDKLFCAFSRDSEKKVYVQHLLAEQRELVWDVINRNGHIYVCGDAKNMARDVNEVILDIISEFKKVPKSAAQDFLKSMRNKGRYQEDVWS</sequence>
<keyword evidence="6" id="KW-0256">Endoplasmic reticulum</keyword>
<dbReference type="PANTHER" id="PTHR19384:SF17">
    <property type="entry name" value="NADPH--CYTOCHROME P450 REDUCTASE"/>
    <property type="match status" value="1"/>
</dbReference>
<dbReference type="InterPro" id="IPR001433">
    <property type="entry name" value="OxRdtase_FAD/NAD-bd"/>
</dbReference>
<dbReference type="CDD" id="cd06204">
    <property type="entry name" value="CYPOR"/>
    <property type="match status" value="1"/>
</dbReference>
<evidence type="ECO:0000313" key="15">
    <source>
        <dbReference type="EMBL" id="CAG5100438.1"/>
    </source>
</evidence>
<dbReference type="PROSITE" id="PS51384">
    <property type="entry name" value="FAD_FR"/>
    <property type="match status" value="1"/>
</dbReference>
<evidence type="ECO:0000256" key="3">
    <source>
        <dbReference type="ARBA" id="ARBA00022630"/>
    </source>
</evidence>
<keyword evidence="3" id="KW-0285">Flavoprotein</keyword>
<keyword evidence="16" id="KW-1185">Reference proteome</keyword>
<protein>
    <recommendedName>
        <fullName evidence="12">NADPH--hemoprotein reductase</fullName>
        <ecNumber evidence="12">1.6.2.4</ecNumber>
    </recommendedName>
</protein>
<evidence type="ECO:0000256" key="11">
    <source>
        <dbReference type="ARBA" id="ARBA00023136"/>
    </source>
</evidence>
<keyword evidence="7" id="KW-0274">FAD</keyword>
<feature type="domain" description="Flavodoxin-like" evidence="13">
    <location>
        <begin position="73"/>
        <end position="246"/>
    </location>
</feature>
<dbReference type="SUPFAM" id="SSF63380">
    <property type="entry name" value="Riboflavin synthase domain-like"/>
    <property type="match status" value="1"/>
</dbReference>
<comment type="cofactor">
    <cofactor evidence="1">
        <name>FMN</name>
        <dbReference type="ChEBI" id="CHEBI:58210"/>
    </cofactor>
</comment>
<keyword evidence="9" id="KW-1133">Transmembrane helix</keyword>
<dbReference type="InterPro" id="IPR003097">
    <property type="entry name" value="CysJ-like_FAD-binding"/>
</dbReference>
<proteinExistence type="predicted"/>
<evidence type="ECO:0000256" key="5">
    <source>
        <dbReference type="ARBA" id="ARBA00022692"/>
    </source>
</evidence>
<dbReference type="PANTHER" id="PTHR19384">
    <property type="entry name" value="NITRIC OXIDE SYNTHASE-RELATED"/>
    <property type="match status" value="1"/>
</dbReference>
<evidence type="ECO:0000256" key="1">
    <source>
        <dbReference type="ARBA" id="ARBA00001917"/>
    </source>
</evidence>
<accession>A0ABN7SM40</accession>
<evidence type="ECO:0000256" key="9">
    <source>
        <dbReference type="ARBA" id="ARBA00022989"/>
    </source>
</evidence>
<dbReference type="PIRSF" id="PIRSF000208">
    <property type="entry name" value="P450R"/>
    <property type="match status" value="1"/>
</dbReference>
<evidence type="ECO:0000256" key="10">
    <source>
        <dbReference type="ARBA" id="ARBA00023002"/>
    </source>
</evidence>
<evidence type="ECO:0000256" key="6">
    <source>
        <dbReference type="ARBA" id="ARBA00022824"/>
    </source>
</evidence>
<dbReference type="PRINTS" id="PR00369">
    <property type="entry name" value="FLAVODOXIN"/>
</dbReference>
<dbReference type="PROSITE" id="PS50902">
    <property type="entry name" value="FLAVODOXIN_LIKE"/>
    <property type="match status" value="1"/>
</dbReference>
<keyword evidence="10" id="KW-0560">Oxidoreductase</keyword>
<evidence type="ECO:0000259" key="14">
    <source>
        <dbReference type="PROSITE" id="PS51384"/>
    </source>
</evidence>
<dbReference type="PRINTS" id="PR00371">
    <property type="entry name" value="FPNCR"/>
</dbReference>
<dbReference type="InterPro" id="IPR001709">
    <property type="entry name" value="Flavoprot_Pyr_Nucl_cyt_Rdtase"/>
</dbReference>
<feature type="domain" description="FAD-binding FR-type" evidence="14">
    <location>
        <begin position="254"/>
        <end position="502"/>
    </location>
</feature>
<evidence type="ECO:0000259" key="13">
    <source>
        <dbReference type="PROSITE" id="PS50902"/>
    </source>
</evidence>
<dbReference type="Gene3D" id="3.40.50.360">
    <property type="match status" value="2"/>
</dbReference>
<organism evidence="15 16">
    <name type="scientific">Oikopleura dioica</name>
    <name type="common">Tunicate</name>
    <dbReference type="NCBI Taxonomy" id="34765"/>
    <lineage>
        <taxon>Eukaryota</taxon>
        <taxon>Metazoa</taxon>
        <taxon>Chordata</taxon>
        <taxon>Tunicata</taxon>
        <taxon>Appendicularia</taxon>
        <taxon>Copelata</taxon>
        <taxon>Oikopleuridae</taxon>
        <taxon>Oikopleura</taxon>
    </lineage>
</organism>
<evidence type="ECO:0000313" key="16">
    <source>
        <dbReference type="Proteomes" id="UP001158576"/>
    </source>
</evidence>
<evidence type="ECO:0000256" key="7">
    <source>
        <dbReference type="ARBA" id="ARBA00022827"/>
    </source>
</evidence>
<dbReference type="InterPro" id="IPR017938">
    <property type="entry name" value="Riboflavin_synthase-like_b-brl"/>
</dbReference>
<gene>
    <name evidence="15" type="ORF">OKIOD_LOCUS8556</name>
</gene>
<keyword evidence="5" id="KW-0812">Transmembrane</keyword>
<name>A0ABN7SM40_OIKDI</name>
<keyword evidence="8" id="KW-0521">NADP</keyword>
<dbReference type="InterPro" id="IPR023173">
    <property type="entry name" value="NADPH_Cyt_P450_Rdtase_alpha"/>
</dbReference>
<dbReference type="InterPro" id="IPR001094">
    <property type="entry name" value="Flavdoxin-like"/>
</dbReference>
<dbReference type="SUPFAM" id="SSF52343">
    <property type="entry name" value="Ferredoxin reductase-like, C-terminal NADP-linked domain"/>
    <property type="match status" value="1"/>
</dbReference>
<dbReference type="InterPro" id="IPR008254">
    <property type="entry name" value="Flavodoxin/NO_synth"/>
</dbReference>